<evidence type="ECO:0000256" key="2">
    <source>
        <dbReference type="ARBA" id="ARBA00023315"/>
    </source>
</evidence>
<keyword evidence="5" id="KW-1185">Reference proteome</keyword>
<dbReference type="Proteomes" id="UP000237310">
    <property type="component" value="Unassembled WGS sequence"/>
</dbReference>
<dbReference type="Pfam" id="PF00583">
    <property type="entry name" value="Acetyltransf_1"/>
    <property type="match status" value="1"/>
</dbReference>
<evidence type="ECO:0000313" key="5">
    <source>
        <dbReference type="Proteomes" id="UP000237310"/>
    </source>
</evidence>
<feature type="domain" description="N-acetyltransferase" evidence="3">
    <location>
        <begin position="4"/>
        <end position="151"/>
    </location>
</feature>
<organism evidence="4 5">
    <name type="scientific">Flavobacterium alvei</name>
    <dbReference type="NCBI Taxonomy" id="2080416"/>
    <lineage>
        <taxon>Bacteria</taxon>
        <taxon>Pseudomonadati</taxon>
        <taxon>Bacteroidota</taxon>
        <taxon>Flavobacteriia</taxon>
        <taxon>Flavobacteriales</taxon>
        <taxon>Flavobacteriaceae</taxon>
        <taxon>Flavobacterium</taxon>
    </lineage>
</organism>
<dbReference type="PROSITE" id="PS51186">
    <property type="entry name" value="GNAT"/>
    <property type="match status" value="1"/>
</dbReference>
<dbReference type="InterPro" id="IPR016181">
    <property type="entry name" value="Acyl_CoA_acyltransferase"/>
</dbReference>
<dbReference type="InterPro" id="IPR000182">
    <property type="entry name" value="GNAT_dom"/>
</dbReference>
<evidence type="ECO:0000259" key="3">
    <source>
        <dbReference type="PROSITE" id="PS51186"/>
    </source>
</evidence>
<keyword evidence="1 4" id="KW-0808">Transferase</keyword>
<dbReference type="PANTHER" id="PTHR43420">
    <property type="entry name" value="ACETYLTRANSFERASE"/>
    <property type="match status" value="1"/>
</dbReference>
<evidence type="ECO:0000256" key="1">
    <source>
        <dbReference type="ARBA" id="ARBA00022679"/>
    </source>
</evidence>
<accession>A0A2S5AFT6</accession>
<sequence>MKKMTIEKTTYQDDFDFCALMMAKSDPWITLEIDFNLCVQAFSGASKEVYVIRINSVIAGFVILQIDGTFKGYIQTICINENYRGKGLGKKLLTFCEERILKISPTIFICVSSFNTRALQLYTDFGFKIIGELPNFIKEGFTEILLWKTFGPKIGFQNPKE</sequence>
<keyword evidence="2" id="KW-0012">Acyltransferase</keyword>
<dbReference type="InterPro" id="IPR050680">
    <property type="entry name" value="YpeA/RimI_acetyltransf"/>
</dbReference>
<dbReference type="GO" id="GO:0016747">
    <property type="term" value="F:acyltransferase activity, transferring groups other than amino-acyl groups"/>
    <property type="evidence" value="ECO:0007669"/>
    <property type="project" value="InterPro"/>
</dbReference>
<dbReference type="EMBL" id="PQVG01000001">
    <property type="protein sequence ID" value="POY41396.1"/>
    <property type="molecule type" value="Genomic_DNA"/>
</dbReference>
<protein>
    <submittedName>
        <fullName evidence="4">N-acetyltransferase</fullName>
    </submittedName>
</protein>
<evidence type="ECO:0000313" key="4">
    <source>
        <dbReference type="EMBL" id="POY41396.1"/>
    </source>
</evidence>
<dbReference type="Gene3D" id="3.40.630.30">
    <property type="match status" value="1"/>
</dbReference>
<dbReference type="SUPFAM" id="SSF55729">
    <property type="entry name" value="Acyl-CoA N-acyltransferases (Nat)"/>
    <property type="match status" value="1"/>
</dbReference>
<reference evidence="4 5" key="1">
    <citation type="submission" date="2018-01" db="EMBL/GenBank/DDBJ databases">
        <authorList>
            <person name="Gaut B.S."/>
            <person name="Morton B.R."/>
            <person name="Clegg M.T."/>
            <person name="Duvall M.R."/>
        </authorList>
    </citation>
    <scope>NUCLEOTIDE SEQUENCE [LARGE SCALE GENOMIC DNA]</scope>
    <source>
        <strain evidence="4 5">HR-AY</strain>
    </source>
</reference>
<proteinExistence type="predicted"/>
<dbReference type="AlphaFoldDB" id="A0A2S5AFT6"/>
<name>A0A2S5AFT6_9FLAO</name>
<dbReference type="PANTHER" id="PTHR43420:SF12">
    <property type="entry name" value="N-ACETYLTRANSFERASE DOMAIN-CONTAINING PROTEIN"/>
    <property type="match status" value="1"/>
</dbReference>
<comment type="caution">
    <text evidence="4">The sequence shown here is derived from an EMBL/GenBank/DDBJ whole genome shotgun (WGS) entry which is preliminary data.</text>
</comment>
<dbReference type="CDD" id="cd04301">
    <property type="entry name" value="NAT_SF"/>
    <property type="match status" value="1"/>
</dbReference>
<gene>
    <name evidence="4" type="ORF">C3L50_02430</name>
</gene>